<sequence>MDWFRDTLADDKVPDFARFNDELPRTDTGQVRRSDLSLGLARGTIGGKGGCDTHCEWLRRLPRPHPRSIDVEEVGRSRSRTDKICEMN</sequence>
<proteinExistence type="predicted"/>
<gene>
    <name evidence="2" type="ORF">METZ01_LOCUS156814</name>
</gene>
<accession>A0A382AQW2</accession>
<feature type="region of interest" description="Disordered" evidence="1">
    <location>
        <begin position="68"/>
        <end position="88"/>
    </location>
</feature>
<name>A0A382AQW2_9ZZZZ</name>
<protein>
    <submittedName>
        <fullName evidence="2">Uncharacterized protein</fullName>
    </submittedName>
</protein>
<reference evidence="2" key="1">
    <citation type="submission" date="2018-05" db="EMBL/GenBank/DDBJ databases">
        <authorList>
            <person name="Lanie J.A."/>
            <person name="Ng W.-L."/>
            <person name="Kazmierczak K.M."/>
            <person name="Andrzejewski T.M."/>
            <person name="Davidsen T.M."/>
            <person name="Wayne K.J."/>
            <person name="Tettelin H."/>
            <person name="Glass J.I."/>
            <person name="Rusch D."/>
            <person name="Podicherti R."/>
            <person name="Tsui H.-C.T."/>
            <person name="Winkler M.E."/>
        </authorList>
    </citation>
    <scope>NUCLEOTIDE SEQUENCE</scope>
</reference>
<dbReference type="EMBL" id="UINC01026464">
    <property type="protein sequence ID" value="SVB03960.1"/>
    <property type="molecule type" value="Genomic_DNA"/>
</dbReference>
<organism evidence="2">
    <name type="scientific">marine metagenome</name>
    <dbReference type="NCBI Taxonomy" id="408172"/>
    <lineage>
        <taxon>unclassified sequences</taxon>
        <taxon>metagenomes</taxon>
        <taxon>ecological metagenomes</taxon>
    </lineage>
</organism>
<evidence type="ECO:0000313" key="2">
    <source>
        <dbReference type="EMBL" id="SVB03960.1"/>
    </source>
</evidence>
<dbReference type="AlphaFoldDB" id="A0A382AQW2"/>
<evidence type="ECO:0000256" key="1">
    <source>
        <dbReference type="SAM" id="MobiDB-lite"/>
    </source>
</evidence>